<name>A0ABW7JF04_9VIBR</name>
<dbReference type="EMBL" id="JBIHSE010000005">
    <property type="protein sequence ID" value="MFH0274961.1"/>
    <property type="molecule type" value="Genomic_DNA"/>
</dbReference>
<comment type="caution">
    <text evidence="1">The sequence shown here is derived from an EMBL/GenBank/DDBJ whole genome shotgun (WGS) entry which is preliminary data.</text>
</comment>
<dbReference type="RefSeq" id="WP_394633260.1">
    <property type="nucleotide sequence ID" value="NZ_JBIHSE010000005.1"/>
</dbReference>
<accession>A0ABW7JF04</accession>
<dbReference type="NCBIfam" id="NF033650">
    <property type="entry name" value="ANR_neg_reg"/>
    <property type="match status" value="1"/>
</dbReference>
<evidence type="ECO:0000313" key="1">
    <source>
        <dbReference type="EMBL" id="MFH0274961.1"/>
    </source>
</evidence>
<dbReference type="InterPro" id="IPR047666">
    <property type="entry name" value="ANR_neg_reg"/>
</dbReference>
<dbReference type="Proteomes" id="UP001607221">
    <property type="component" value="Unassembled WGS sequence"/>
</dbReference>
<keyword evidence="2" id="KW-1185">Reference proteome</keyword>
<organism evidence="1 2">
    <name type="scientific">Vibrio jasicida</name>
    <dbReference type="NCBI Taxonomy" id="766224"/>
    <lineage>
        <taxon>Bacteria</taxon>
        <taxon>Pseudomonadati</taxon>
        <taxon>Pseudomonadota</taxon>
        <taxon>Gammaproteobacteria</taxon>
        <taxon>Vibrionales</taxon>
        <taxon>Vibrionaceae</taxon>
        <taxon>Vibrio</taxon>
    </lineage>
</organism>
<protein>
    <submittedName>
        <fullName evidence="1">ANR family transcriptional regulator</fullName>
    </submittedName>
</protein>
<reference evidence="1 2" key="1">
    <citation type="submission" date="2024-10" db="EMBL/GenBank/DDBJ databases">
        <authorList>
            <person name="Yibar A."/>
            <person name="Saticioglu I.B."/>
            <person name="Duman M."/>
            <person name="Ajmi N."/>
            <person name="Gurler F."/>
            <person name="Ay H."/>
            <person name="Onuk E."/>
            <person name="Guler S."/>
            <person name="Romalde J.L."/>
        </authorList>
    </citation>
    <scope>NUCLEOTIDE SEQUENCE [LARGE SCALE GENOMIC DNA]</scope>
    <source>
        <strain evidence="1 2">1-TCBS-A</strain>
    </source>
</reference>
<sequence length="66" mass="7520">MKSQYLELAQQASVFEQLSRWEEAGKCWLEAIKFASGANKLWANGRFEFCCQQVGVRPLAFLNSFG</sequence>
<gene>
    <name evidence="1" type="ORF">ACGRHZ_27205</name>
</gene>
<proteinExistence type="predicted"/>
<evidence type="ECO:0000313" key="2">
    <source>
        <dbReference type="Proteomes" id="UP001607221"/>
    </source>
</evidence>